<dbReference type="GO" id="GO:0004553">
    <property type="term" value="F:hydrolase activity, hydrolyzing O-glycosyl compounds"/>
    <property type="evidence" value="ECO:0007669"/>
    <property type="project" value="InterPro"/>
</dbReference>
<dbReference type="RefSeq" id="WP_126019603.1">
    <property type="nucleotide sequence ID" value="NZ_RXFT01000001.1"/>
</dbReference>
<evidence type="ECO:0000313" key="3">
    <source>
        <dbReference type="EMBL" id="RUR66192.1"/>
    </source>
</evidence>
<feature type="domain" description="GH16" evidence="2">
    <location>
        <begin position="163"/>
        <end position="419"/>
    </location>
</feature>
<dbReference type="InterPro" id="IPR050546">
    <property type="entry name" value="Glycosyl_Hydrlase_16"/>
</dbReference>
<protein>
    <submittedName>
        <fullName evidence="3">Glycosyl hydrolase family protein</fullName>
    </submittedName>
</protein>
<dbReference type="InterPro" id="IPR013320">
    <property type="entry name" value="ConA-like_dom_sf"/>
</dbReference>
<comment type="caution">
    <text evidence="3">The sequence shown here is derived from an EMBL/GenBank/DDBJ whole genome shotgun (WGS) entry which is preliminary data.</text>
</comment>
<dbReference type="PANTHER" id="PTHR10963:SF60">
    <property type="entry name" value="GRAM-NEGATIVE BACTERIA-BINDING PROTEIN 1-RELATED"/>
    <property type="match status" value="1"/>
</dbReference>
<dbReference type="PROSITE" id="PS51762">
    <property type="entry name" value="GH16_2"/>
    <property type="match status" value="1"/>
</dbReference>
<dbReference type="Gene3D" id="2.60.120.200">
    <property type="match status" value="1"/>
</dbReference>
<dbReference type="Gene3D" id="2.60.40.10">
    <property type="entry name" value="Immunoglobulins"/>
    <property type="match status" value="1"/>
</dbReference>
<dbReference type="Proteomes" id="UP000281118">
    <property type="component" value="Unassembled WGS sequence"/>
</dbReference>
<gene>
    <name evidence="3" type="ORF">EJP67_03880</name>
</gene>
<dbReference type="InterPro" id="IPR013783">
    <property type="entry name" value="Ig-like_fold"/>
</dbReference>
<comment type="similarity">
    <text evidence="1">Belongs to the glycosyl hydrolase 16 family.</text>
</comment>
<dbReference type="InterPro" id="IPR014756">
    <property type="entry name" value="Ig_E-set"/>
</dbReference>
<dbReference type="CDD" id="cd00413">
    <property type="entry name" value="Glyco_hydrolase_16"/>
    <property type="match status" value="1"/>
</dbReference>
<dbReference type="SUPFAM" id="SSF81296">
    <property type="entry name" value="E set domains"/>
    <property type="match status" value="1"/>
</dbReference>
<dbReference type="GO" id="GO:0005975">
    <property type="term" value="P:carbohydrate metabolic process"/>
    <property type="evidence" value="ECO:0007669"/>
    <property type="project" value="InterPro"/>
</dbReference>
<organism evidence="3 4">
    <name type="scientific">Variovorax guangxiensis</name>
    <dbReference type="NCBI Taxonomy" id="1775474"/>
    <lineage>
        <taxon>Bacteria</taxon>
        <taxon>Pseudomonadati</taxon>
        <taxon>Pseudomonadota</taxon>
        <taxon>Betaproteobacteria</taxon>
        <taxon>Burkholderiales</taxon>
        <taxon>Comamonadaceae</taxon>
        <taxon>Variovorax</taxon>
    </lineage>
</organism>
<dbReference type="Pfam" id="PF00722">
    <property type="entry name" value="Glyco_hydro_16"/>
    <property type="match status" value="1"/>
</dbReference>
<dbReference type="Pfam" id="PF01833">
    <property type="entry name" value="TIG"/>
    <property type="match status" value="1"/>
</dbReference>
<dbReference type="OrthoDB" id="9809583at2"/>
<sequence>MQSDRLIEQSAIPEKSRRQFLQKGAQAATALLGTSVMGACGGGGDGGSGAASTSNLAALLPASANPAGPISPESSAAPPAAAMPALAKSPVIHSFSPGLEKRGKVIVISGAEFDSSASVCFGEVVATRLSVDSPNQISVFVPDSAKDAEIIVRTAGGEARSSRKFEVALVPESARDYRLAWHDEFEGSALDPAKWAAVTGVRANAVQTPEAATVADSVLKISTYTDPSAGTHHTGFLRTARLYEFRFGYIEARVRFASKPGQWSAFWLMSNANKAATPPDPAAGVEVDIIEHREFSENDAGKINNQFSSAVHWNGYETGKTISRNTGQQQLPAGQSFSEWHTVGLLWTPEGYEFYLDGAATPYATIKEGVSLSNQYIKLTCEIKDHGWAGNIPSSGYGPLGAGTNATMEVDWVRVWQAA</sequence>
<dbReference type="SUPFAM" id="SSF49899">
    <property type="entry name" value="Concanavalin A-like lectins/glucanases"/>
    <property type="match status" value="1"/>
</dbReference>
<accession>A0A3S0Z0V9</accession>
<proteinExistence type="inferred from homology"/>
<evidence type="ECO:0000313" key="4">
    <source>
        <dbReference type="Proteomes" id="UP000281118"/>
    </source>
</evidence>
<dbReference type="InterPro" id="IPR002909">
    <property type="entry name" value="IPT_dom"/>
</dbReference>
<evidence type="ECO:0000256" key="1">
    <source>
        <dbReference type="ARBA" id="ARBA00006865"/>
    </source>
</evidence>
<name>A0A3S0Z0V9_9BURK</name>
<dbReference type="PANTHER" id="PTHR10963">
    <property type="entry name" value="GLYCOSYL HYDROLASE-RELATED"/>
    <property type="match status" value="1"/>
</dbReference>
<evidence type="ECO:0000259" key="2">
    <source>
        <dbReference type="PROSITE" id="PS51762"/>
    </source>
</evidence>
<keyword evidence="3" id="KW-0378">Hydrolase</keyword>
<dbReference type="AlphaFoldDB" id="A0A3S0Z0V9"/>
<dbReference type="EMBL" id="RXFT01000001">
    <property type="protein sequence ID" value="RUR66192.1"/>
    <property type="molecule type" value="Genomic_DNA"/>
</dbReference>
<reference evidence="3 4" key="1">
    <citation type="submission" date="2018-12" db="EMBL/GenBank/DDBJ databases">
        <title>The genome sequences of Variovorax guangxiensis DSM 27352.</title>
        <authorList>
            <person name="Gao J."/>
            <person name="Sun J."/>
        </authorList>
    </citation>
    <scope>NUCLEOTIDE SEQUENCE [LARGE SCALE GENOMIC DNA]</scope>
    <source>
        <strain evidence="3 4">DSM 27352</strain>
    </source>
</reference>
<dbReference type="InterPro" id="IPR000757">
    <property type="entry name" value="Beta-glucanase-like"/>
</dbReference>